<comment type="caution">
    <text evidence="1">The sequence shown here is derived from an EMBL/GenBank/DDBJ whole genome shotgun (WGS) entry which is preliminary data.</text>
</comment>
<accession>A0A3N4NKR4</accession>
<sequence>MAGNWIKMSASLKTHPKVNEIAALLESPANGGAGVDVSVGGQRGELLTRKVTRCVTGTALLLIWSAASEHTSDGVFRNVDLSYLDVLAEFSGFGEAMASVGWAVYDADEHCVILKTDYDDRVVVASKSLQQLNGSGVTERENVRTKALRKA</sequence>
<gene>
    <name evidence="1" type="ORF">BBB56_17800</name>
</gene>
<evidence type="ECO:0000313" key="2">
    <source>
        <dbReference type="Proteomes" id="UP000281332"/>
    </source>
</evidence>
<dbReference type="AlphaFoldDB" id="A0A3N4NKR4"/>
<protein>
    <submittedName>
        <fullName evidence="1">Uncharacterized protein</fullName>
    </submittedName>
</protein>
<dbReference type="Proteomes" id="UP000281332">
    <property type="component" value="Unassembled WGS sequence"/>
</dbReference>
<reference evidence="1 2" key="1">
    <citation type="submission" date="2018-11" db="EMBL/GenBank/DDBJ databases">
        <title>Whole genome sequencing of Pantoea sp. RIT388.</title>
        <authorList>
            <person name="Gan H.M."/>
            <person name="Hudson A.O."/>
        </authorList>
    </citation>
    <scope>NUCLEOTIDE SEQUENCE [LARGE SCALE GENOMIC DNA]</scope>
    <source>
        <strain evidence="1 2">RIT388</strain>
    </source>
</reference>
<name>A0A3N4NKR4_9GAMM</name>
<evidence type="ECO:0000313" key="1">
    <source>
        <dbReference type="EMBL" id="RPD96801.1"/>
    </source>
</evidence>
<dbReference type="EMBL" id="RMVG01000016">
    <property type="protein sequence ID" value="RPD96801.1"/>
    <property type="molecule type" value="Genomic_DNA"/>
</dbReference>
<dbReference type="OrthoDB" id="6313655at2"/>
<keyword evidence="2" id="KW-1185">Reference proteome</keyword>
<organism evidence="1 2">
    <name type="scientific">Candidatus Pantoea deserta</name>
    <dbReference type="NCBI Taxonomy" id="1869313"/>
    <lineage>
        <taxon>Bacteria</taxon>
        <taxon>Pseudomonadati</taxon>
        <taxon>Pseudomonadota</taxon>
        <taxon>Gammaproteobacteria</taxon>
        <taxon>Enterobacterales</taxon>
        <taxon>Erwiniaceae</taxon>
        <taxon>Pantoea</taxon>
    </lineage>
</organism>
<proteinExistence type="predicted"/>
<dbReference type="RefSeq" id="WP_123802259.1">
    <property type="nucleotide sequence ID" value="NZ_RMVG01000016.1"/>
</dbReference>